<evidence type="ECO:0000313" key="2">
    <source>
        <dbReference type="Proteomes" id="UP000789901"/>
    </source>
</evidence>
<evidence type="ECO:0000313" key="1">
    <source>
        <dbReference type="EMBL" id="CAG8845972.1"/>
    </source>
</evidence>
<protein>
    <submittedName>
        <fullName evidence="1">16667_t:CDS:1</fullName>
    </submittedName>
</protein>
<name>A0ABN7X1U5_GIGMA</name>
<proteinExistence type="predicted"/>
<dbReference type="Proteomes" id="UP000789901">
    <property type="component" value="Unassembled WGS sequence"/>
</dbReference>
<feature type="non-terminal residue" evidence="1">
    <location>
        <position position="49"/>
    </location>
</feature>
<sequence length="49" mass="5599">NFEHIGKTRAKSFTINSGNKCWIASSGTFFKRKIPIAKITLKFVEIMHT</sequence>
<reference evidence="1 2" key="1">
    <citation type="submission" date="2021-06" db="EMBL/GenBank/DDBJ databases">
        <authorList>
            <person name="Kallberg Y."/>
            <person name="Tangrot J."/>
            <person name="Rosling A."/>
        </authorList>
    </citation>
    <scope>NUCLEOTIDE SEQUENCE [LARGE SCALE GENOMIC DNA]</scope>
    <source>
        <strain evidence="1 2">120-4 pot B 10/14</strain>
    </source>
</reference>
<gene>
    <name evidence="1" type="ORF">GMARGA_LOCUS37928</name>
</gene>
<keyword evidence="2" id="KW-1185">Reference proteome</keyword>
<organism evidence="1 2">
    <name type="scientific">Gigaspora margarita</name>
    <dbReference type="NCBI Taxonomy" id="4874"/>
    <lineage>
        <taxon>Eukaryota</taxon>
        <taxon>Fungi</taxon>
        <taxon>Fungi incertae sedis</taxon>
        <taxon>Mucoromycota</taxon>
        <taxon>Glomeromycotina</taxon>
        <taxon>Glomeromycetes</taxon>
        <taxon>Diversisporales</taxon>
        <taxon>Gigasporaceae</taxon>
        <taxon>Gigaspora</taxon>
    </lineage>
</organism>
<comment type="caution">
    <text evidence="1">The sequence shown here is derived from an EMBL/GenBank/DDBJ whole genome shotgun (WGS) entry which is preliminary data.</text>
</comment>
<dbReference type="EMBL" id="CAJVQB010081610">
    <property type="protein sequence ID" value="CAG8845972.1"/>
    <property type="molecule type" value="Genomic_DNA"/>
</dbReference>
<accession>A0ABN7X1U5</accession>
<feature type="non-terminal residue" evidence="1">
    <location>
        <position position="1"/>
    </location>
</feature>